<dbReference type="EMBL" id="FNUX01000009">
    <property type="protein sequence ID" value="SEF78359.1"/>
    <property type="molecule type" value="Genomic_DNA"/>
</dbReference>
<sequence>MGIEQAWLDCRHIRTVYSSLALQNLCSKLQINIVSYKFTFKRANKSNKWCLFIRLSYYDVIKASVPKGLNLIDSISVRFITQVFTIDVVYFVRSVVSGVSTFCSLHEMKI</sequence>
<proteinExistence type="predicted"/>
<accession>A0A1H5UTK6</accession>
<gene>
    <name evidence="1" type="ORF">SAMN05216334_10951</name>
</gene>
<reference evidence="1 2" key="1">
    <citation type="submission" date="2016-10" db="EMBL/GenBank/DDBJ databases">
        <authorList>
            <person name="de Groot N.N."/>
        </authorList>
    </citation>
    <scope>NUCLEOTIDE SEQUENCE [LARGE SCALE GENOMIC DNA]</scope>
    <source>
        <strain evidence="1 2">Nm13</strain>
    </source>
</reference>
<dbReference type="Proteomes" id="UP000236753">
    <property type="component" value="Unassembled WGS sequence"/>
</dbReference>
<protein>
    <submittedName>
        <fullName evidence="1">Uncharacterized protein</fullName>
    </submittedName>
</protein>
<evidence type="ECO:0000313" key="1">
    <source>
        <dbReference type="EMBL" id="SEF78359.1"/>
    </source>
</evidence>
<evidence type="ECO:0000313" key="2">
    <source>
        <dbReference type="Proteomes" id="UP000236753"/>
    </source>
</evidence>
<dbReference type="AlphaFoldDB" id="A0A1H5UTK6"/>
<organism evidence="1 2">
    <name type="scientific">Nitrosomonas ureae</name>
    <dbReference type="NCBI Taxonomy" id="44577"/>
    <lineage>
        <taxon>Bacteria</taxon>
        <taxon>Pseudomonadati</taxon>
        <taxon>Pseudomonadota</taxon>
        <taxon>Betaproteobacteria</taxon>
        <taxon>Nitrosomonadales</taxon>
        <taxon>Nitrosomonadaceae</taxon>
        <taxon>Nitrosomonas</taxon>
    </lineage>
</organism>
<name>A0A1H5UTK6_9PROT</name>